<name>A0A7I8XA94_BURXY</name>
<dbReference type="EMBL" id="CAJFCV020000004">
    <property type="protein sequence ID" value="CAG9118665.1"/>
    <property type="molecule type" value="Genomic_DNA"/>
</dbReference>
<evidence type="ECO:0000313" key="2">
    <source>
        <dbReference type="Proteomes" id="UP000659654"/>
    </source>
</evidence>
<dbReference type="Proteomes" id="UP000659654">
    <property type="component" value="Unassembled WGS sequence"/>
</dbReference>
<comment type="caution">
    <text evidence="1">The sequence shown here is derived from an EMBL/GenBank/DDBJ whole genome shotgun (WGS) entry which is preliminary data.</text>
</comment>
<protein>
    <submittedName>
        <fullName evidence="1">(pine wood nematode) hypothetical protein</fullName>
    </submittedName>
</protein>
<accession>A0A7I8XA94</accession>
<sequence>MSAARKCRLPANVPGCPQMSQLPANVSAARKCDPPNFARKVVARKLVARKVVARKCRDAKFSGLSACQENNLDLPRLGIGHRLVATTSRGWGFGARLDLFFDEAKHFAAAARHYFPDRLKL</sequence>
<dbReference type="EMBL" id="CAJFDI010000004">
    <property type="protein sequence ID" value="CAD5228175.1"/>
    <property type="molecule type" value="Genomic_DNA"/>
</dbReference>
<proteinExistence type="predicted"/>
<gene>
    <name evidence="1" type="ORF">BXYJ_LOCUS10313</name>
</gene>
<keyword evidence="2" id="KW-1185">Reference proteome</keyword>
<organism evidence="1 2">
    <name type="scientific">Bursaphelenchus xylophilus</name>
    <name type="common">Pinewood nematode worm</name>
    <name type="synonym">Aphelenchoides xylophilus</name>
    <dbReference type="NCBI Taxonomy" id="6326"/>
    <lineage>
        <taxon>Eukaryota</taxon>
        <taxon>Metazoa</taxon>
        <taxon>Ecdysozoa</taxon>
        <taxon>Nematoda</taxon>
        <taxon>Chromadorea</taxon>
        <taxon>Rhabditida</taxon>
        <taxon>Tylenchina</taxon>
        <taxon>Tylenchomorpha</taxon>
        <taxon>Aphelenchoidea</taxon>
        <taxon>Aphelenchoididae</taxon>
        <taxon>Bursaphelenchus</taxon>
    </lineage>
</organism>
<dbReference type="AlphaFoldDB" id="A0A7I8XA94"/>
<reference evidence="1" key="1">
    <citation type="submission" date="2020-09" db="EMBL/GenBank/DDBJ databases">
        <authorList>
            <person name="Kikuchi T."/>
        </authorList>
    </citation>
    <scope>NUCLEOTIDE SEQUENCE</scope>
    <source>
        <strain evidence="1">Ka4C1</strain>
    </source>
</reference>
<evidence type="ECO:0000313" key="1">
    <source>
        <dbReference type="EMBL" id="CAD5228175.1"/>
    </source>
</evidence>
<dbReference type="Proteomes" id="UP000582659">
    <property type="component" value="Unassembled WGS sequence"/>
</dbReference>